<proteinExistence type="predicted"/>
<evidence type="ECO:0000313" key="1">
    <source>
        <dbReference type="EMBL" id="ODP30161.1"/>
    </source>
</evidence>
<comment type="caution">
    <text evidence="1">The sequence shown here is derived from an EMBL/GenBank/DDBJ whole genome shotgun (WGS) entry which is preliminary data.</text>
</comment>
<keyword evidence="2" id="KW-1185">Reference proteome</keyword>
<name>A0A1E3L9B3_9BACL</name>
<sequence>MVNDIFIGDIPLVDGVIEQVILLPDQVKVYFRTDQGISTVFSLEQVAGVWDRRSAGQEIGGMRTVPWSRSDAQIRDVLMAQVEQGELSEELLSSLSIYSFISSWGEHSILDIAASEIRTQR</sequence>
<dbReference type="RefSeq" id="WP_069325881.1">
    <property type="nucleotide sequence ID" value="NZ_MDER01000024.1"/>
</dbReference>
<evidence type="ECO:0000313" key="2">
    <source>
        <dbReference type="Proteomes" id="UP000094578"/>
    </source>
</evidence>
<dbReference type="AlphaFoldDB" id="A0A1E3L9B3"/>
<accession>A0A1E3L9B3</accession>
<gene>
    <name evidence="1" type="ORF">PTI45_00403</name>
</gene>
<organism evidence="1 2">
    <name type="scientific">Paenibacillus nuruki</name>
    <dbReference type="NCBI Taxonomy" id="1886670"/>
    <lineage>
        <taxon>Bacteria</taxon>
        <taxon>Bacillati</taxon>
        <taxon>Bacillota</taxon>
        <taxon>Bacilli</taxon>
        <taxon>Bacillales</taxon>
        <taxon>Paenibacillaceae</taxon>
        <taxon>Paenibacillus</taxon>
    </lineage>
</organism>
<dbReference type="Proteomes" id="UP000094578">
    <property type="component" value="Unassembled WGS sequence"/>
</dbReference>
<protein>
    <submittedName>
        <fullName evidence="1">Uncharacterized protein</fullName>
    </submittedName>
</protein>
<dbReference type="EMBL" id="MDER01000024">
    <property type="protein sequence ID" value="ODP30161.1"/>
    <property type="molecule type" value="Genomic_DNA"/>
</dbReference>
<reference evidence="1 2" key="1">
    <citation type="submission" date="2016-08" db="EMBL/GenBank/DDBJ databases">
        <title>Genome sequencing of Paenibacillus sp. TI45-13ar, isolated from Korean traditional nuruk.</title>
        <authorList>
            <person name="Kim S.-J."/>
        </authorList>
    </citation>
    <scope>NUCLEOTIDE SEQUENCE [LARGE SCALE GENOMIC DNA]</scope>
    <source>
        <strain evidence="1 2">TI45-13ar</strain>
    </source>
</reference>
<dbReference type="STRING" id="1886670.PTI45_00403"/>